<dbReference type="AlphaFoldDB" id="A0A927IIB3"/>
<dbReference type="EMBL" id="JACYFG010000036">
    <property type="protein sequence ID" value="MBD5780583.1"/>
    <property type="molecule type" value="Genomic_DNA"/>
</dbReference>
<comment type="caution">
    <text evidence="2">The sequence shown here is derived from an EMBL/GenBank/DDBJ whole genome shotgun (WGS) entry which is preliminary data.</text>
</comment>
<evidence type="ECO:0000313" key="2">
    <source>
        <dbReference type="EMBL" id="MBD5780583.1"/>
    </source>
</evidence>
<name>A0A927IIB3_9BACT</name>
<evidence type="ECO:0000256" key="1">
    <source>
        <dbReference type="SAM" id="MobiDB-lite"/>
    </source>
</evidence>
<dbReference type="Proteomes" id="UP000622317">
    <property type="component" value="Unassembled WGS sequence"/>
</dbReference>
<gene>
    <name evidence="2" type="ORF">IEN85_13865</name>
</gene>
<feature type="region of interest" description="Disordered" evidence="1">
    <location>
        <begin position="273"/>
        <end position="316"/>
    </location>
</feature>
<sequence>MHRFKLTELLDKLVLLVAMLLFTWVGVTAIFEVRKLDSIAGQSRPLLSELKVNAPLYEAEAPQVENVVWKPAENQSRGEDWVFDVFTPPVIYYDPNSREFAVTPPSMQPADTVDNTWATFDLELLEVRLRPYKLQLVGYAGERGSYVAYFENTSTGAIVLLREGQEDAELGVRLTSFQEQQIEISNENGTPIVQDVGVARLADYASGQQMSLTNLETKMFSDLEAKVRLLPAGNIRYVEVGSRLELESGDYLIEDLSAQPQEAMITKISKDGDRRLSRTLTPAPVSDLKPRGSRQEAAPPSPFAIRPRSPGEKPQG</sequence>
<protein>
    <submittedName>
        <fullName evidence="2">Uncharacterized protein</fullName>
    </submittedName>
</protein>
<organism evidence="2 3">
    <name type="scientific">Pelagicoccus enzymogenes</name>
    <dbReference type="NCBI Taxonomy" id="2773457"/>
    <lineage>
        <taxon>Bacteria</taxon>
        <taxon>Pseudomonadati</taxon>
        <taxon>Verrucomicrobiota</taxon>
        <taxon>Opitutia</taxon>
        <taxon>Puniceicoccales</taxon>
        <taxon>Pelagicoccaceae</taxon>
        <taxon>Pelagicoccus</taxon>
    </lineage>
</organism>
<dbReference type="RefSeq" id="WP_191617679.1">
    <property type="nucleotide sequence ID" value="NZ_JACYFG010000036.1"/>
</dbReference>
<evidence type="ECO:0000313" key="3">
    <source>
        <dbReference type="Proteomes" id="UP000622317"/>
    </source>
</evidence>
<keyword evidence="3" id="KW-1185">Reference proteome</keyword>
<accession>A0A927IIB3</accession>
<proteinExistence type="predicted"/>
<reference evidence="2" key="1">
    <citation type="submission" date="2020-09" db="EMBL/GenBank/DDBJ databases">
        <title>Pelagicoccus enzymogenes sp. nov. with an EPS production, isolated from marine sediment.</title>
        <authorList>
            <person name="Feng X."/>
        </authorList>
    </citation>
    <scope>NUCLEOTIDE SEQUENCE</scope>
    <source>
        <strain evidence="2">NFK12</strain>
    </source>
</reference>